<dbReference type="Proteomes" id="UP000515156">
    <property type="component" value="Chromosome 4"/>
</dbReference>
<dbReference type="GO" id="GO:0007221">
    <property type="term" value="P:positive regulation of transcription of Notch receptor target"/>
    <property type="evidence" value="ECO:0007669"/>
    <property type="project" value="InterPro"/>
</dbReference>
<feature type="region of interest" description="Disordered" evidence="8">
    <location>
        <begin position="713"/>
        <end position="757"/>
    </location>
</feature>
<evidence type="ECO:0000256" key="1">
    <source>
        <dbReference type="ARBA" id="ARBA00004324"/>
    </source>
</evidence>
<dbReference type="GO" id="GO:0003713">
    <property type="term" value="F:transcription coactivator activity"/>
    <property type="evidence" value="ECO:0007669"/>
    <property type="project" value="InterPro"/>
</dbReference>
<dbReference type="Pfam" id="PF09596">
    <property type="entry name" value="MamL-1"/>
    <property type="match status" value="1"/>
</dbReference>
<keyword evidence="7" id="KW-0539">Nucleus</keyword>
<feature type="compositionally biased region" description="Polar residues" evidence="8">
    <location>
        <begin position="335"/>
        <end position="362"/>
    </location>
</feature>
<feature type="compositionally biased region" description="Low complexity" evidence="8">
    <location>
        <begin position="363"/>
        <end position="375"/>
    </location>
</feature>
<keyword evidence="5" id="KW-0010">Activator</keyword>
<dbReference type="CTD" id="84441"/>
<evidence type="ECO:0000259" key="9">
    <source>
        <dbReference type="SMART" id="SM01275"/>
    </source>
</evidence>
<feature type="region of interest" description="Disordered" evidence="8">
    <location>
        <begin position="791"/>
        <end position="896"/>
    </location>
</feature>
<gene>
    <name evidence="11" type="primary">MAML2</name>
</gene>
<feature type="compositionally biased region" description="Polar residues" evidence="8">
    <location>
        <begin position="424"/>
        <end position="437"/>
    </location>
</feature>
<dbReference type="InterPro" id="IPR019082">
    <property type="entry name" value="Mastermind-like_N"/>
</dbReference>
<dbReference type="RefSeq" id="XP_030056082.1">
    <property type="nucleotide sequence ID" value="XM_030200222.1"/>
</dbReference>
<dbReference type="InterPro" id="IPR046369">
    <property type="entry name" value="MAML1-3"/>
</dbReference>
<dbReference type="AlphaFoldDB" id="A0A6P7XKZ9"/>
<dbReference type="FunCoup" id="A0A6P7XKZ9">
    <property type="interactions" value="1743"/>
</dbReference>
<name>A0A6P7XKZ9_9AMPH</name>
<dbReference type="Gene3D" id="6.10.250.970">
    <property type="match status" value="1"/>
</dbReference>
<dbReference type="PANTHER" id="PTHR15692:SF9">
    <property type="entry name" value="MASTERMIND-LIKE PROTEIN 2"/>
    <property type="match status" value="1"/>
</dbReference>
<keyword evidence="4" id="KW-0805">Transcription regulation</keyword>
<dbReference type="SMART" id="SM01275">
    <property type="entry name" value="MamL-1"/>
    <property type="match status" value="1"/>
</dbReference>
<dbReference type="InterPro" id="IPR046370">
    <property type="entry name" value="MAML_N_sf"/>
</dbReference>
<feature type="compositionally biased region" description="Polar residues" evidence="8">
    <location>
        <begin position="713"/>
        <end position="738"/>
    </location>
</feature>
<dbReference type="OrthoDB" id="9908492at2759"/>
<feature type="compositionally biased region" description="Low complexity" evidence="8">
    <location>
        <begin position="411"/>
        <end position="423"/>
    </location>
</feature>
<evidence type="ECO:0000313" key="10">
    <source>
        <dbReference type="Proteomes" id="UP000515156"/>
    </source>
</evidence>
<keyword evidence="6" id="KW-0804">Transcription</keyword>
<keyword evidence="3" id="KW-0914">Notch signaling pathway</keyword>
<evidence type="ECO:0000256" key="5">
    <source>
        <dbReference type="ARBA" id="ARBA00023159"/>
    </source>
</evidence>
<dbReference type="GO" id="GO:0016607">
    <property type="term" value="C:nuclear speck"/>
    <property type="evidence" value="ECO:0007669"/>
    <property type="project" value="UniProtKB-SubCell"/>
</dbReference>
<evidence type="ECO:0000313" key="11">
    <source>
        <dbReference type="RefSeq" id="XP_030056082.1"/>
    </source>
</evidence>
<feature type="compositionally biased region" description="Polar residues" evidence="8">
    <location>
        <begin position="531"/>
        <end position="542"/>
    </location>
</feature>
<evidence type="ECO:0000256" key="2">
    <source>
        <dbReference type="ARBA" id="ARBA00008081"/>
    </source>
</evidence>
<feature type="region of interest" description="Disordered" evidence="8">
    <location>
        <begin position="531"/>
        <end position="560"/>
    </location>
</feature>
<evidence type="ECO:0000256" key="8">
    <source>
        <dbReference type="SAM" id="MobiDB-lite"/>
    </source>
</evidence>
<evidence type="ECO:0000256" key="4">
    <source>
        <dbReference type="ARBA" id="ARBA00023015"/>
    </source>
</evidence>
<feature type="compositionally biased region" description="Polar residues" evidence="8">
    <location>
        <begin position="878"/>
        <end position="896"/>
    </location>
</feature>
<sequence length="1033" mass="112897">MGDTAAPQTPAGGLGVRAPGAGLLGGGSVAPQVHSAIVERLRARITVCRQHHLSCQGRYERSRAENSDREHESTLQLLSLAQHGQSTGRKSAKQSKALAILAPDCAQAKQPLNTEGGRLNGEQQQLRAAGDQRSSALIALQGSLKRKLVVGLSPTSESPSCVADGSSLDIKRMRLNNNLSTEQSGQHANNRRNQVRVIPMGQELHTKASGITNIVHSGENDIFNMTLKDIKKEPGETMSCSKHLDGHISQENLFSNRYDDMNEHVMDLELQELFNELTSMSESPMTDLELQNMINITIKQDEPFGVDVGQQNQRNSSRSSLLMEKTAIKTEYSPGLSQTSVGSPQMRPSSAGPSFPMSNAAMSTSSPVTSVPQTQASLPVSSGSNCPLSGWQEISHAEQLKQIAANRLQHSMIQQHQQNQPSNWSTLPTSGPSSKSFGQEKVLSPSFRQQQFDPQSPTLSGFPVNGNQPKGINNYLYKPNSNPQNNHIDVMMQQKAHDMNRGFMNNTYTLLEQHHSNAKALFHFNSEQKKQTSSVLSSQNKPSILHYTPQQPPPSVANQQQYPLQPLQSQPLQRPPNLPLPLQQKMMLQKLQQNQQVSRLQYPVSQQQQQDQHCMGSQSTGPSSTPLVCSDPNTGSGYMNRSQQPAFNQQLMEKKQVLQKQLMEQKQQLLLQQQMLADTDKIAPQDQLNRHLTRPPPEYKDQRRNMVSMQQANQFSGGSPTGSLNGSQTMTNPVSTHNILPRNPALLSTNHGPRVPSLPGVQNTRMYGNMSCSQIAYNVALGVNQMQQPNTQTQIGSSQNNPTVSRQSTLGQENSPASFGTESTSNSKQVRPGQNHGATNLAGQRASNVTINANAPSQNWAPPEATKQDSLKPATVRFPTSSPYSNQSIQPTVGNQHFPPNQLTPTVHIRPVNQVNQALHGQTMGSSLRGLPARSNQLRAQTAPGMNQLGTSINQSSTVPSNCFTPSNQNPRSFPGTEDSSELGFDFLNQQSDSLGSGLNSDSDFIDCFLKTGPSADDWMKDINLDEILGSNS</sequence>
<reference evidence="11" key="1">
    <citation type="submission" date="2025-08" db="UniProtKB">
        <authorList>
            <consortium name="RefSeq"/>
        </authorList>
    </citation>
    <scope>IDENTIFICATION</scope>
</reference>
<feature type="region of interest" description="Disordered" evidence="8">
    <location>
        <begin position="331"/>
        <end position="381"/>
    </location>
</feature>
<proteinExistence type="inferred from homology"/>
<evidence type="ECO:0000256" key="3">
    <source>
        <dbReference type="ARBA" id="ARBA00022976"/>
    </source>
</evidence>
<evidence type="ECO:0000256" key="7">
    <source>
        <dbReference type="ARBA" id="ARBA00023242"/>
    </source>
</evidence>
<feature type="compositionally biased region" description="Polar residues" evidence="8">
    <location>
        <begin position="836"/>
        <end position="860"/>
    </location>
</feature>
<dbReference type="InParanoid" id="A0A6P7XKZ9"/>
<protein>
    <submittedName>
        <fullName evidence="11">Mastermind-like protein 2 isoform X1</fullName>
    </submittedName>
</protein>
<feature type="region of interest" description="Disordered" evidence="8">
    <location>
        <begin position="411"/>
        <end position="441"/>
    </location>
</feature>
<dbReference type="KEGG" id="muo:115468479"/>
<dbReference type="PANTHER" id="PTHR15692">
    <property type="entry name" value="MASTERMIND-LIKE"/>
    <property type="match status" value="1"/>
</dbReference>
<accession>A0A6P7XKZ9</accession>
<evidence type="ECO:0000256" key="6">
    <source>
        <dbReference type="ARBA" id="ARBA00023163"/>
    </source>
</evidence>
<comment type="similarity">
    <text evidence="2">Belongs to the mastermind family.</text>
</comment>
<organism evidence="10 11">
    <name type="scientific">Microcaecilia unicolor</name>
    <dbReference type="NCBI Taxonomy" id="1415580"/>
    <lineage>
        <taxon>Eukaryota</taxon>
        <taxon>Metazoa</taxon>
        <taxon>Chordata</taxon>
        <taxon>Craniata</taxon>
        <taxon>Vertebrata</taxon>
        <taxon>Euteleostomi</taxon>
        <taxon>Amphibia</taxon>
        <taxon>Gymnophiona</taxon>
        <taxon>Siphonopidae</taxon>
        <taxon>Microcaecilia</taxon>
    </lineage>
</organism>
<dbReference type="GeneID" id="115468479"/>
<feature type="domain" description="Neurogenic mastermind-like N-terminal" evidence="9">
    <location>
        <begin position="31"/>
        <end position="93"/>
    </location>
</feature>
<keyword evidence="10" id="KW-1185">Reference proteome</keyword>
<comment type="subcellular location">
    <subcellularLocation>
        <location evidence="1">Nucleus speckle</location>
    </subcellularLocation>
</comment>
<feature type="compositionally biased region" description="Polar residues" evidence="8">
    <location>
        <begin position="791"/>
        <end position="829"/>
    </location>
</feature>